<organism evidence="2 3">
    <name type="scientific">Clostridium perfringens</name>
    <dbReference type="NCBI Taxonomy" id="1502"/>
    <lineage>
        <taxon>Bacteria</taxon>
        <taxon>Bacillati</taxon>
        <taxon>Bacillota</taxon>
        <taxon>Clostridia</taxon>
        <taxon>Eubacteriales</taxon>
        <taxon>Clostridiaceae</taxon>
        <taxon>Clostridium</taxon>
    </lineage>
</organism>
<feature type="domain" description="CD-NTase-associated protein 12/Pycsar effector protein TIR" evidence="1">
    <location>
        <begin position="147"/>
        <end position="266"/>
    </location>
</feature>
<evidence type="ECO:0000313" key="2">
    <source>
        <dbReference type="EMBL" id="SQB57941.1"/>
    </source>
</evidence>
<dbReference type="EMBL" id="UAWG01000001">
    <property type="protein sequence ID" value="SQB57941.1"/>
    <property type="molecule type" value="Genomic_DNA"/>
</dbReference>
<evidence type="ECO:0000259" key="1">
    <source>
        <dbReference type="Pfam" id="PF10137"/>
    </source>
</evidence>
<gene>
    <name evidence="2" type="ORF">NCTC10719_00535</name>
</gene>
<dbReference type="SUPFAM" id="SSF64484">
    <property type="entry name" value="beta and beta-prime subunits of DNA dependent RNA-polymerase"/>
    <property type="match status" value="1"/>
</dbReference>
<dbReference type="Proteomes" id="UP000249986">
    <property type="component" value="Unassembled WGS sequence"/>
</dbReference>
<name>A0A2X2Y3F8_CLOPF</name>
<protein>
    <submittedName>
        <fullName evidence="2">Nucleotide-binding protein, TIR-like protein</fullName>
    </submittedName>
</protein>
<dbReference type="Pfam" id="PF10137">
    <property type="entry name" value="CAP12-PCTIR_TIR"/>
    <property type="match status" value="1"/>
</dbReference>
<dbReference type="AlphaFoldDB" id="A0A2X2Y3F8"/>
<proteinExistence type="predicted"/>
<evidence type="ECO:0000313" key="3">
    <source>
        <dbReference type="Proteomes" id="UP000249986"/>
    </source>
</evidence>
<dbReference type="RefSeq" id="WP_111926043.1">
    <property type="nucleotide sequence ID" value="NZ_JAQDMB010000140.1"/>
</dbReference>
<reference evidence="2 3" key="1">
    <citation type="submission" date="2018-06" db="EMBL/GenBank/DDBJ databases">
        <authorList>
            <consortium name="Pathogen Informatics"/>
            <person name="Doyle S."/>
        </authorList>
    </citation>
    <scope>NUCLEOTIDE SEQUENCE [LARGE SCALE GENOMIC DNA]</scope>
    <source>
        <strain evidence="2 3">NCTC10719</strain>
    </source>
</reference>
<sequence>MNQLLIQKMKDYVKYASVSQLKNIKPRELLNILHVDKKTFNEFIESLNDERLLTYKYNVECDCGEVNTVYESQKNDNIICHSCGENVHINENNKVLYCIDDKKEFLEFDEFEIDFAFSTVRSEKKLLKENKDSTKVIKLHEGRENMKIFIGSSLEAKEDMKKIARILESEDNEPITWIDNEVFVAGQYTFESLIKTAEKVDAAIFIFKADDKTWYREKEIKSVRDNVLLEYGLFSGKLGPKKVIFICSGNPEIATDLKGITSLNLDTKYYTLCNQINIWLETIK</sequence>
<accession>A0A2X2Y3F8</accession>
<dbReference type="GO" id="GO:0050135">
    <property type="term" value="F:NADP+ nucleosidase activity"/>
    <property type="evidence" value="ECO:0007669"/>
    <property type="project" value="InterPro"/>
</dbReference>
<dbReference type="InterPro" id="IPR019302">
    <property type="entry name" value="CAP12/PCTIR_TIR_dom"/>
</dbReference>